<evidence type="ECO:0000256" key="3">
    <source>
        <dbReference type="ARBA" id="ARBA00022692"/>
    </source>
</evidence>
<evidence type="ECO:0000256" key="5">
    <source>
        <dbReference type="ARBA" id="ARBA00023136"/>
    </source>
</evidence>
<evidence type="ECO:0000256" key="6">
    <source>
        <dbReference type="SAM" id="Phobius"/>
    </source>
</evidence>
<evidence type="ECO:0000256" key="2">
    <source>
        <dbReference type="ARBA" id="ARBA00022475"/>
    </source>
</evidence>
<dbReference type="Proteomes" id="UP000189935">
    <property type="component" value="Chromosome I"/>
</dbReference>
<evidence type="ECO:0000256" key="1">
    <source>
        <dbReference type="ARBA" id="ARBA00004651"/>
    </source>
</evidence>
<keyword evidence="5 6" id="KW-0472">Membrane</keyword>
<feature type="transmembrane region" description="Helical" evidence="6">
    <location>
        <begin position="441"/>
        <end position="461"/>
    </location>
</feature>
<dbReference type="InterPro" id="IPR050833">
    <property type="entry name" value="Poly_Biosynth_Transport"/>
</dbReference>
<feature type="transmembrane region" description="Helical" evidence="6">
    <location>
        <begin position="473"/>
        <end position="492"/>
    </location>
</feature>
<comment type="subcellular location">
    <subcellularLocation>
        <location evidence="1">Cell membrane</location>
        <topology evidence="1">Multi-pass membrane protein</topology>
    </subcellularLocation>
</comment>
<dbReference type="PANTHER" id="PTHR30250:SF11">
    <property type="entry name" value="O-ANTIGEN TRANSPORTER-RELATED"/>
    <property type="match status" value="1"/>
</dbReference>
<keyword evidence="4 6" id="KW-1133">Transmembrane helix</keyword>
<evidence type="ECO:0000313" key="8">
    <source>
        <dbReference type="Proteomes" id="UP000189935"/>
    </source>
</evidence>
<reference evidence="7 8" key="1">
    <citation type="submission" date="2016-11" db="EMBL/GenBank/DDBJ databases">
        <authorList>
            <person name="Jaros S."/>
            <person name="Januszkiewicz K."/>
            <person name="Wedrychowicz H."/>
        </authorList>
    </citation>
    <scope>NUCLEOTIDE SEQUENCE [LARGE SCALE GENOMIC DNA]</scope>
    <source>
        <strain evidence="7 8">GAS499</strain>
    </source>
</reference>
<dbReference type="EMBL" id="LT670844">
    <property type="protein sequence ID" value="SHL50295.1"/>
    <property type="molecule type" value="Genomic_DNA"/>
</dbReference>
<accession>A0A1M7B5L0</accession>
<feature type="transmembrane region" description="Helical" evidence="6">
    <location>
        <begin position="12"/>
        <end position="36"/>
    </location>
</feature>
<organism evidence="7 8">
    <name type="scientific">Bradyrhizobium lablabi</name>
    <dbReference type="NCBI Taxonomy" id="722472"/>
    <lineage>
        <taxon>Bacteria</taxon>
        <taxon>Pseudomonadati</taxon>
        <taxon>Pseudomonadota</taxon>
        <taxon>Alphaproteobacteria</taxon>
        <taxon>Hyphomicrobiales</taxon>
        <taxon>Nitrobacteraceae</taxon>
        <taxon>Bradyrhizobium</taxon>
    </lineage>
</organism>
<feature type="transmembrane region" description="Helical" evidence="6">
    <location>
        <begin position="316"/>
        <end position="340"/>
    </location>
</feature>
<proteinExistence type="predicted"/>
<keyword evidence="2" id="KW-1003">Cell membrane</keyword>
<keyword evidence="3 6" id="KW-0812">Transmembrane</keyword>
<gene>
    <name evidence="7" type="ORF">SAMN05444159_6055</name>
</gene>
<dbReference type="OrthoDB" id="8184704at2"/>
<dbReference type="GO" id="GO:0005886">
    <property type="term" value="C:plasma membrane"/>
    <property type="evidence" value="ECO:0007669"/>
    <property type="project" value="UniProtKB-SubCell"/>
</dbReference>
<dbReference type="PANTHER" id="PTHR30250">
    <property type="entry name" value="PST FAMILY PREDICTED COLANIC ACID TRANSPORTER"/>
    <property type="match status" value="1"/>
</dbReference>
<feature type="transmembrane region" description="Helical" evidence="6">
    <location>
        <begin position="89"/>
        <end position="113"/>
    </location>
</feature>
<feature type="transmembrane region" description="Helical" evidence="6">
    <location>
        <begin position="352"/>
        <end position="373"/>
    </location>
</feature>
<protein>
    <submittedName>
        <fullName evidence="7">Membrane protein involved in the export of O-antigen and teichoic acid</fullName>
    </submittedName>
</protein>
<evidence type="ECO:0000313" key="7">
    <source>
        <dbReference type="EMBL" id="SHL50295.1"/>
    </source>
</evidence>
<feature type="transmembrane region" description="Helical" evidence="6">
    <location>
        <begin position="133"/>
        <end position="153"/>
    </location>
</feature>
<sequence>MTPSSSRARRIFGGWSANVVQVLLALTQQIVLIPLFLKYWSSDTLSAWLTIFAAGSLVLAADGGLHAWSLNRFLAFKSRADCDRRTSRYYGAVFQLFVWFTTLFALLLLVIFGLVSPARVLGFRAEQGFDLPFAIMTLGTVFTLPMNLAGALYRARGLYGRIVTVQAWGMAFGQLAQIIGVIATGSLLVVVIAYAAGQIATALYVLFVDVRRQFPFIGDFRQRISWRWSAAQFVGAFPFAVMNFAEAGLTYISVLLIGVFVSDRIAIAQWGLTRTIVGLLKGLCYQMALPLAAELGHDHAVGARDSLQRLYARGSVVLMLFASATTSGALVFWSDFFAIWTHGSIPFDATLATTLLLGMCVGAPAILALSYANYSNRGTLLLWTKSLQLAIFLILSLVLIPRLGPLGAAIALVSSDLIAQFGVLFTIIVGETLKHPIRHTVFLAAVMVTIVAGGAAIGEVIRHFLPGSGVMHFLIECTLWLVAAALLASPLAKKPLRDKLVEAIPR</sequence>
<dbReference type="RefSeq" id="WP_154071521.1">
    <property type="nucleotide sequence ID" value="NZ_LT670844.1"/>
</dbReference>
<feature type="transmembrane region" description="Helical" evidence="6">
    <location>
        <begin position="48"/>
        <end position="68"/>
    </location>
</feature>
<name>A0A1M7B5L0_9BRAD</name>
<feature type="transmembrane region" description="Helical" evidence="6">
    <location>
        <begin position="406"/>
        <end position="429"/>
    </location>
</feature>
<feature type="transmembrane region" description="Helical" evidence="6">
    <location>
        <begin position="380"/>
        <end position="400"/>
    </location>
</feature>
<evidence type="ECO:0000256" key="4">
    <source>
        <dbReference type="ARBA" id="ARBA00022989"/>
    </source>
</evidence>
<dbReference type="AlphaFoldDB" id="A0A1M7B5L0"/>